<dbReference type="EMBL" id="LRGB01003231">
    <property type="protein sequence ID" value="KZS03667.1"/>
    <property type="molecule type" value="Genomic_DNA"/>
</dbReference>
<evidence type="ECO:0000256" key="1">
    <source>
        <dbReference type="SAM" id="MobiDB-lite"/>
    </source>
</evidence>
<organism evidence="2 3">
    <name type="scientific">Daphnia magna</name>
    <dbReference type="NCBI Taxonomy" id="35525"/>
    <lineage>
        <taxon>Eukaryota</taxon>
        <taxon>Metazoa</taxon>
        <taxon>Ecdysozoa</taxon>
        <taxon>Arthropoda</taxon>
        <taxon>Crustacea</taxon>
        <taxon>Branchiopoda</taxon>
        <taxon>Diplostraca</taxon>
        <taxon>Cladocera</taxon>
        <taxon>Anomopoda</taxon>
        <taxon>Daphniidae</taxon>
        <taxon>Daphnia</taxon>
    </lineage>
</organism>
<feature type="region of interest" description="Disordered" evidence="1">
    <location>
        <begin position="18"/>
        <end position="55"/>
    </location>
</feature>
<dbReference type="Proteomes" id="UP000076858">
    <property type="component" value="Unassembled WGS sequence"/>
</dbReference>
<feature type="compositionally biased region" description="Pro residues" evidence="1">
    <location>
        <begin position="164"/>
        <end position="174"/>
    </location>
</feature>
<evidence type="ECO:0000313" key="2">
    <source>
        <dbReference type="EMBL" id="KZS03667.1"/>
    </source>
</evidence>
<evidence type="ECO:0000313" key="3">
    <source>
        <dbReference type="Proteomes" id="UP000076858"/>
    </source>
</evidence>
<comment type="caution">
    <text evidence="2">The sequence shown here is derived from an EMBL/GenBank/DDBJ whole genome shotgun (WGS) entry which is preliminary data.</text>
</comment>
<name>A0A164KZF8_9CRUS</name>
<accession>A0A164KZF8</accession>
<dbReference type="AlphaFoldDB" id="A0A164KZF8"/>
<proteinExistence type="predicted"/>
<feature type="compositionally biased region" description="Polar residues" evidence="1">
    <location>
        <begin position="35"/>
        <end position="52"/>
    </location>
</feature>
<gene>
    <name evidence="2" type="ORF">APZ42_033568</name>
</gene>
<reference evidence="2 3" key="1">
    <citation type="submission" date="2016-03" db="EMBL/GenBank/DDBJ databases">
        <title>EvidentialGene: Evidence-directed Construction of Genes on Genomes.</title>
        <authorList>
            <person name="Gilbert D.G."/>
            <person name="Choi J.-H."/>
            <person name="Mockaitis K."/>
            <person name="Colbourne J."/>
            <person name="Pfrender M."/>
        </authorList>
    </citation>
    <scope>NUCLEOTIDE SEQUENCE [LARGE SCALE GENOMIC DNA]</scope>
    <source>
        <strain evidence="2 3">Xinb3</strain>
        <tissue evidence="2">Complete organism</tissue>
    </source>
</reference>
<feature type="compositionally biased region" description="Low complexity" evidence="1">
    <location>
        <begin position="115"/>
        <end position="146"/>
    </location>
</feature>
<keyword evidence="3" id="KW-1185">Reference proteome</keyword>
<protein>
    <submittedName>
        <fullName evidence="2">Uncharacterized protein</fullName>
    </submittedName>
</protein>
<sequence length="215" mass="23014">MDYEMPIHVQNISGREIWEDVQPAPPPTPWDVGTPETNGTTSPVGRTTSTDPKPSRKLGKIMYFLDWLSSGKVVESLNLEERVITTVPPRIATEEPPGMVPNQPANWHGAPSPMPSYAAPASSSYPATATRSPAAMPSYAAPAPISKNHRSPAVTQGYTTLAPPSDPATPPLSPSPGLESNELVVVSGLQKGIVSKGCWNAVSWSYQEYNEIVVV</sequence>
<feature type="region of interest" description="Disordered" evidence="1">
    <location>
        <begin position="92"/>
        <end position="176"/>
    </location>
</feature>